<dbReference type="PRINTS" id="PR00385">
    <property type="entry name" value="P450"/>
</dbReference>
<organism evidence="13 14">
    <name type="scientific">Punica granatum</name>
    <name type="common">Pomegranate</name>
    <dbReference type="NCBI Taxonomy" id="22663"/>
    <lineage>
        <taxon>Eukaryota</taxon>
        <taxon>Viridiplantae</taxon>
        <taxon>Streptophyta</taxon>
        <taxon>Embryophyta</taxon>
        <taxon>Tracheophyta</taxon>
        <taxon>Spermatophyta</taxon>
        <taxon>Magnoliopsida</taxon>
        <taxon>eudicotyledons</taxon>
        <taxon>Gunneridae</taxon>
        <taxon>Pentapetalae</taxon>
        <taxon>rosids</taxon>
        <taxon>malvids</taxon>
        <taxon>Myrtales</taxon>
        <taxon>Lythraceae</taxon>
        <taxon>Punica</taxon>
    </lineage>
</organism>
<dbReference type="GO" id="GO:0016020">
    <property type="term" value="C:membrane"/>
    <property type="evidence" value="ECO:0007669"/>
    <property type="project" value="UniProtKB-SubCell"/>
</dbReference>
<evidence type="ECO:0008006" key="15">
    <source>
        <dbReference type="Google" id="ProtNLM"/>
    </source>
</evidence>
<keyword evidence="5 10" id="KW-0479">Metal-binding</keyword>
<evidence type="ECO:0000313" key="14">
    <source>
        <dbReference type="Proteomes" id="UP000197138"/>
    </source>
</evidence>
<dbReference type="Proteomes" id="UP000197138">
    <property type="component" value="Unassembled WGS sequence"/>
</dbReference>
<evidence type="ECO:0000256" key="10">
    <source>
        <dbReference type="PIRSR" id="PIRSR602401-1"/>
    </source>
</evidence>
<comment type="subcellular location">
    <subcellularLocation>
        <location evidence="2">Membrane</location>
    </subcellularLocation>
</comment>
<keyword evidence="9 12" id="KW-0472">Membrane</keyword>
<evidence type="ECO:0000313" key="13">
    <source>
        <dbReference type="EMBL" id="OWM62949.1"/>
    </source>
</evidence>
<keyword evidence="6 11" id="KW-0560">Oxidoreductase</keyword>
<feature type="transmembrane region" description="Helical" evidence="12">
    <location>
        <begin position="12"/>
        <end position="31"/>
    </location>
</feature>
<evidence type="ECO:0000256" key="12">
    <source>
        <dbReference type="SAM" id="Phobius"/>
    </source>
</evidence>
<dbReference type="GO" id="GO:0005506">
    <property type="term" value="F:iron ion binding"/>
    <property type="evidence" value="ECO:0007669"/>
    <property type="project" value="InterPro"/>
</dbReference>
<evidence type="ECO:0000256" key="6">
    <source>
        <dbReference type="ARBA" id="ARBA00023002"/>
    </source>
</evidence>
<comment type="cofactor">
    <cofactor evidence="1 10">
        <name>heme</name>
        <dbReference type="ChEBI" id="CHEBI:30413"/>
    </cofactor>
</comment>
<dbReference type="InterPro" id="IPR036396">
    <property type="entry name" value="Cyt_P450_sf"/>
</dbReference>
<evidence type="ECO:0000256" key="5">
    <source>
        <dbReference type="ARBA" id="ARBA00022723"/>
    </source>
</evidence>
<comment type="caution">
    <text evidence="13">The sequence shown here is derived from an EMBL/GenBank/DDBJ whole genome shotgun (WGS) entry which is preliminary data.</text>
</comment>
<dbReference type="FunFam" id="1.10.630.10:FF:000019">
    <property type="entry name" value="Cytochrome P450 family protein"/>
    <property type="match status" value="1"/>
</dbReference>
<dbReference type="CDD" id="cd20655">
    <property type="entry name" value="CYP93"/>
    <property type="match status" value="1"/>
</dbReference>
<protein>
    <recommendedName>
        <fullName evidence="15">Licodione synthase-like</fullName>
    </recommendedName>
</protein>
<dbReference type="AlphaFoldDB" id="A0A218VRL0"/>
<keyword evidence="8 11" id="KW-0503">Monooxygenase</keyword>
<evidence type="ECO:0000256" key="4">
    <source>
        <dbReference type="ARBA" id="ARBA00022617"/>
    </source>
</evidence>
<evidence type="ECO:0000256" key="7">
    <source>
        <dbReference type="ARBA" id="ARBA00023004"/>
    </source>
</evidence>
<comment type="similarity">
    <text evidence="3 11">Belongs to the cytochrome P450 family.</text>
</comment>
<dbReference type="EMBL" id="MTKT01006319">
    <property type="protein sequence ID" value="OWM62949.1"/>
    <property type="molecule type" value="Genomic_DNA"/>
</dbReference>
<keyword evidence="12" id="KW-1133">Transmembrane helix</keyword>
<proteinExistence type="inferred from homology"/>
<dbReference type="GO" id="GO:0004497">
    <property type="term" value="F:monooxygenase activity"/>
    <property type="evidence" value="ECO:0007669"/>
    <property type="project" value="UniProtKB-KW"/>
</dbReference>
<keyword evidence="7 10" id="KW-0408">Iron</keyword>
<dbReference type="PRINTS" id="PR00463">
    <property type="entry name" value="EP450I"/>
</dbReference>
<name>A0A218VRL0_PUNGR</name>
<dbReference type="SUPFAM" id="SSF48264">
    <property type="entry name" value="Cytochrome P450"/>
    <property type="match status" value="1"/>
</dbReference>
<evidence type="ECO:0000256" key="8">
    <source>
        <dbReference type="ARBA" id="ARBA00023033"/>
    </source>
</evidence>
<dbReference type="InterPro" id="IPR002401">
    <property type="entry name" value="Cyt_P450_E_grp-I"/>
</dbReference>
<feature type="binding site" description="axial binding residue" evidence="10">
    <location>
        <position position="458"/>
    </location>
    <ligand>
        <name>heme</name>
        <dbReference type="ChEBI" id="CHEBI:30413"/>
    </ligand>
    <ligandPart>
        <name>Fe</name>
        <dbReference type="ChEBI" id="CHEBI:18248"/>
    </ligandPart>
</feature>
<evidence type="ECO:0000256" key="1">
    <source>
        <dbReference type="ARBA" id="ARBA00001971"/>
    </source>
</evidence>
<dbReference type="InterPro" id="IPR001128">
    <property type="entry name" value="Cyt_P450"/>
</dbReference>
<sequence length="527" mass="59875">MMTIMLASYELFSIHTLLLALAVSAMTRLLWRARQRRKIPLPPSPRGLPIVGHFHLLGPLLHQSFSGLSSKHGPLFHLRLGSVPCMVASTPELAREILKMNELKFAAREQTAAIHLLTYNAGFAFAPYDAYWKFIKKLSQTELLSPRTLGQFLPVRSQELHYFLGLIYDKCQFGESINLTRELLKLTNNIISQMMLSIRCSGTDSQADACQSVIREVTEIFGEFNMSDFIWFCKYIDFQGFRKRFEGIHRRYDSILENIMETREQSRKKKREGGTGQEEEINDFLDMMLDVLEDPNSEIQLTKNNIKALMMDFFTAGTDTTAIVLEWSLAELMNNPSVLEKAKQEIKNVVGSTRLVQESDTPNLPYIQAIIKETFRFHPPIPMVTRKAVEEAVINGYRIPAGSLLFINNWAIGRDPEVWERPMEFYPERFLGKTESEAMDVKGHNYELLPFGSGRRACPGISLAMLELPVTLAAMIQCFDWKPCSLGGEILQTVDMSERPGLTAPRANDLICLPVPRLDVCPIISTK</sequence>
<dbReference type="GO" id="GO:0016705">
    <property type="term" value="F:oxidoreductase activity, acting on paired donors, with incorporation or reduction of molecular oxygen"/>
    <property type="evidence" value="ECO:0007669"/>
    <property type="project" value="InterPro"/>
</dbReference>
<accession>A0A218VRL0</accession>
<keyword evidence="4 10" id="KW-0349">Heme</keyword>
<evidence type="ECO:0000256" key="3">
    <source>
        <dbReference type="ARBA" id="ARBA00010617"/>
    </source>
</evidence>
<evidence type="ECO:0000256" key="11">
    <source>
        <dbReference type="RuleBase" id="RU000461"/>
    </source>
</evidence>
<dbReference type="PANTHER" id="PTHR47943">
    <property type="entry name" value="CYTOCHROME P450 93A3-LIKE"/>
    <property type="match status" value="1"/>
</dbReference>
<keyword evidence="12" id="KW-0812">Transmembrane</keyword>
<evidence type="ECO:0000256" key="9">
    <source>
        <dbReference type="ARBA" id="ARBA00023136"/>
    </source>
</evidence>
<dbReference type="PROSITE" id="PS00086">
    <property type="entry name" value="CYTOCHROME_P450"/>
    <property type="match status" value="1"/>
</dbReference>
<dbReference type="Pfam" id="PF00067">
    <property type="entry name" value="p450"/>
    <property type="match status" value="1"/>
</dbReference>
<dbReference type="GO" id="GO:0020037">
    <property type="term" value="F:heme binding"/>
    <property type="evidence" value="ECO:0007669"/>
    <property type="project" value="InterPro"/>
</dbReference>
<dbReference type="InterPro" id="IPR017972">
    <property type="entry name" value="Cyt_P450_CS"/>
</dbReference>
<dbReference type="PANTHER" id="PTHR47943:SF8">
    <property type="entry name" value="CYTOCHROME P450"/>
    <property type="match status" value="1"/>
</dbReference>
<gene>
    <name evidence="13" type="ORF">CDL15_Pgr020243</name>
</gene>
<evidence type="ECO:0000256" key="2">
    <source>
        <dbReference type="ARBA" id="ARBA00004370"/>
    </source>
</evidence>
<reference evidence="14" key="1">
    <citation type="journal article" date="2017" name="Plant J.">
        <title>The pomegranate (Punica granatum L.) genome and the genomics of punicalagin biosynthesis.</title>
        <authorList>
            <person name="Qin G."/>
            <person name="Xu C."/>
            <person name="Ming R."/>
            <person name="Tang H."/>
            <person name="Guyot R."/>
            <person name="Kramer E.M."/>
            <person name="Hu Y."/>
            <person name="Yi X."/>
            <person name="Qi Y."/>
            <person name="Xu X."/>
            <person name="Gao Z."/>
            <person name="Pan H."/>
            <person name="Jian J."/>
            <person name="Tian Y."/>
            <person name="Yue Z."/>
            <person name="Xu Y."/>
        </authorList>
    </citation>
    <scope>NUCLEOTIDE SEQUENCE [LARGE SCALE GENOMIC DNA]</scope>
    <source>
        <strain evidence="14">cv. Dabenzi</strain>
    </source>
</reference>
<dbReference type="Gene3D" id="1.10.630.10">
    <property type="entry name" value="Cytochrome P450"/>
    <property type="match status" value="1"/>
</dbReference>